<dbReference type="PANTHER" id="PTHR33706">
    <property type="entry name" value="MORN VARIANT REPEAT PROTEIN"/>
    <property type="match status" value="1"/>
</dbReference>
<organism evidence="1 2">
    <name type="scientific">Paramecium sonneborni</name>
    <dbReference type="NCBI Taxonomy" id="65129"/>
    <lineage>
        <taxon>Eukaryota</taxon>
        <taxon>Sar</taxon>
        <taxon>Alveolata</taxon>
        <taxon>Ciliophora</taxon>
        <taxon>Intramacronucleata</taxon>
        <taxon>Oligohymenophorea</taxon>
        <taxon>Peniculida</taxon>
        <taxon>Parameciidae</taxon>
        <taxon>Paramecium</taxon>
    </lineage>
</organism>
<sequence length="424" mass="50020">MKLGLWIELLHHFNKIFYIVQIGEYYKENKCGKWKIFLKDQIIGGGIYNKQGAKQGKWIELHEKFHEYCWVTLVGEYENGKKIGQWDFIYQKKIIAGGIYLQNGLKNGNWRELSTKFNNFCLLLNEGCYLNGKKFQYWNIISYNSYQILGGGSYNLQGYKNGKWITFNKNYYVGLFSSNCISQVGEYKQGRKHNHWDIINNENEKIGGGEYDHKGMKFGQWTELHQNFWDFCKVTLNGNYYNGHKLGNWEVKYKPSQFEEIQIIGGGMYNENYQKNNKWIELDENFSNQCEVINQGNYQNGFKVGKWTLKDKNNSIAGGFYNYKAIKQGKWIELSKYYRSYFPLLYTGNYLNGQKSNKWEIVYQKRIVQQLILTYIIQVEEEHIKTIVQKVDNGLKSKRVLSINPFKLNKEAITMEKNMGFGIS</sequence>
<evidence type="ECO:0000313" key="1">
    <source>
        <dbReference type="EMBL" id="CAD8072799.1"/>
    </source>
</evidence>
<proteinExistence type="predicted"/>
<accession>A0A8S1LZV3</accession>
<evidence type="ECO:0000313" key="2">
    <source>
        <dbReference type="Proteomes" id="UP000692954"/>
    </source>
</evidence>
<dbReference type="EMBL" id="CAJJDN010000029">
    <property type="protein sequence ID" value="CAD8072799.1"/>
    <property type="molecule type" value="Genomic_DNA"/>
</dbReference>
<reference evidence="1" key="1">
    <citation type="submission" date="2021-01" db="EMBL/GenBank/DDBJ databases">
        <authorList>
            <consortium name="Genoscope - CEA"/>
            <person name="William W."/>
        </authorList>
    </citation>
    <scope>NUCLEOTIDE SEQUENCE</scope>
</reference>
<dbReference type="Proteomes" id="UP000692954">
    <property type="component" value="Unassembled WGS sequence"/>
</dbReference>
<dbReference type="OrthoDB" id="298777at2759"/>
<gene>
    <name evidence="1" type="ORF">PSON_ATCC_30995.1.T0290375</name>
</gene>
<comment type="caution">
    <text evidence="1">The sequence shown here is derived from an EMBL/GenBank/DDBJ whole genome shotgun (WGS) entry which is preliminary data.</text>
</comment>
<dbReference type="AlphaFoldDB" id="A0A8S1LZV3"/>
<dbReference type="PANTHER" id="PTHR33706:SF1">
    <property type="entry name" value="TPR REPEAT PROTEIN"/>
    <property type="match status" value="1"/>
</dbReference>
<keyword evidence="2" id="KW-1185">Reference proteome</keyword>
<name>A0A8S1LZV3_9CILI</name>
<protein>
    <submittedName>
        <fullName evidence="1">Uncharacterized protein</fullName>
    </submittedName>
</protein>